<name>A0AAD4VF50_PRUDU</name>
<organism evidence="1 2">
    <name type="scientific">Prunus dulcis</name>
    <name type="common">Almond</name>
    <name type="synonym">Amygdalus dulcis</name>
    <dbReference type="NCBI Taxonomy" id="3755"/>
    <lineage>
        <taxon>Eukaryota</taxon>
        <taxon>Viridiplantae</taxon>
        <taxon>Streptophyta</taxon>
        <taxon>Embryophyta</taxon>
        <taxon>Tracheophyta</taxon>
        <taxon>Spermatophyta</taxon>
        <taxon>Magnoliopsida</taxon>
        <taxon>eudicotyledons</taxon>
        <taxon>Gunneridae</taxon>
        <taxon>Pentapetalae</taxon>
        <taxon>rosids</taxon>
        <taxon>fabids</taxon>
        <taxon>Rosales</taxon>
        <taxon>Rosaceae</taxon>
        <taxon>Amygdaloideae</taxon>
        <taxon>Amygdaleae</taxon>
        <taxon>Prunus</taxon>
    </lineage>
</organism>
<reference evidence="1 2" key="1">
    <citation type="journal article" date="2022" name="G3 (Bethesda)">
        <title>Whole-genome sequence and methylome profiling of the almond [Prunus dulcis (Mill.) D.A. Webb] cultivar 'Nonpareil'.</title>
        <authorList>
            <person name="D'Amico-Willman K.M."/>
            <person name="Ouma W.Z."/>
            <person name="Meulia T."/>
            <person name="Sideli G.M."/>
            <person name="Gradziel T.M."/>
            <person name="Fresnedo-Ramirez J."/>
        </authorList>
    </citation>
    <scope>NUCLEOTIDE SEQUENCE [LARGE SCALE GENOMIC DNA]</scope>
    <source>
        <strain evidence="1">Clone GOH B32 T37-40</strain>
    </source>
</reference>
<dbReference type="Proteomes" id="UP001054821">
    <property type="component" value="Chromosome 6"/>
</dbReference>
<dbReference type="EMBL" id="JAJFAZ020000006">
    <property type="protein sequence ID" value="KAI5323954.1"/>
    <property type="molecule type" value="Genomic_DNA"/>
</dbReference>
<gene>
    <name evidence="1" type="ORF">L3X38_033027</name>
</gene>
<accession>A0AAD4VF50</accession>
<sequence>MTRPADTEDTYNREELFHVNIQITKQCTFKFAITNRNIDEVTCEVVPLDVCQVILGSPYLWDGDAIHYRRLCKYQVVKDGKEFHINFADS</sequence>
<dbReference type="AlphaFoldDB" id="A0AAD4VF50"/>
<evidence type="ECO:0000313" key="1">
    <source>
        <dbReference type="EMBL" id="KAI5323954.1"/>
    </source>
</evidence>
<evidence type="ECO:0000313" key="2">
    <source>
        <dbReference type="Proteomes" id="UP001054821"/>
    </source>
</evidence>
<keyword evidence="2" id="KW-1185">Reference proteome</keyword>
<protein>
    <submittedName>
        <fullName evidence="1">Uncharacterized protein</fullName>
    </submittedName>
</protein>
<proteinExistence type="predicted"/>
<comment type="caution">
    <text evidence="1">The sequence shown here is derived from an EMBL/GenBank/DDBJ whole genome shotgun (WGS) entry which is preliminary data.</text>
</comment>